<dbReference type="InterPro" id="IPR018060">
    <property type="entry name" value="HTH_AraC"/>
</dbReference>
<reference evidence="5 6" key="1">
    <citation type="submission" date="2022-06" db="EMBL/GenBank/DDBJ databases">
        <title>Runella sp. S5 genome sequencing.</title>
        <authorList>
            <person name="Park S."/>
        </authorList>
    </citation>
    <scope>NUCLEOTIDE SEQUENCE [LARGE SCALE GENOMIC DNA]</scope>
    <source>
        <strain evidence="5 6">S5</strain>
    </source>
</reference>
<gene>
    <name evidence="5" type="ORF">NCI00_15080</name>
</gene>
<dbReference type="InterPro" id="IPR020449">
    <property type="entry name" value="Tscrpt_reg_AraC-type_HTH"/>
</dbReference>
<sequence>MSHFRRFQKKIKEANYPKSIPEFAAELNITPIHLNRICRSVSGHSAIQLVHRYLIGEAQKYLTHTSYSISEIAYLLKFEYPNYFAKLFKKYTGLSPVEFRKKQRS</sequence>
<dbReference type="PANTHER" id="PTHR43280:SF32">
    <property type="entry name" value="TRANSCRIPTIONAL REGULATORY PROTEIN"/>
    <property type="match status" value="1"/>
</dbReference>
<keyword evidence="3" id="KW-0804">Transcription</keyword>
<accession>A0ABT1FPR3</accession>
<evidence type="ECO:0000259" key="4">
    <source>
        <dbReference type="PROSITE" id="PS01124"/>
    </source>
</evidence>
<dbReference type="PROSITE" id="PS01124">
    <property type="entry name" value="HTH_ARAC_FAMILY_2"/>
    <property type="match status" value="1"/>
</dbReference>
<dbReference type="Gene3D" id="1.10.10.60">
    <property type="entry name" value="Homeodomain-like"/>
    <property type="match status" value="1"/>
</dbReference>
<dbReference type="SUPFAM" id="SSF46689">
    <property type="entry name" value="Homeodomain-like"/>
    <property type="match status" value="1"/>
</dbReference>
<comment type="caution">
    <text evidence="5">The sequence shown here is derived from an EMBL/GenBank/DDBJ whole genome shotgun (WGS) entry which is preliminary data.</text>
</comment>
<protein>
    <submittedName>
        <fullName evidence="5">Helix-turn-helix transcriptional regulator</fullName>
    </submittedName>
</protein>
<evidence type="ECO:0000256" key="2">
    <source>
        <dbReference type="ARBA" id="ARBA00023125"/>
    </source>
</evidence>
<name>A0ABT1FPR3_9BACT</name>
<keyword evidence="6" id="KW-1185">Reference proteome</keyword>
<evidence type="ECO:0000256" key="1">
    <source>
        <dbReference type="ARBA" id="ARBA00023015"/>
    </source>
</evidence>
<keyword evidence="2" id="KW-0238">DNA-binding</keyword>
<feature type="domain" description="HTH araC/xylS-type" evidence="4">
    <location>
        <begin position="19"/>
        <end position="102"/>
    </location>
</feature>
<evidence type="ECO:0000256" key="3">
    <source>
        <dbReference type="ARBA" id="ARBA00023163"/>
    </source>
</evidence>
<dbReference type="PANTHER" id="PTHR43280">
    <property type="entry name" value="ARAC-FAMILY TRANSCRIPTIONAL REGULATOR"/>
    <property type="match status" value="1"/>
</dbReference>
<organism evidence="5 6">
    <name type="scientific">Runella salmonicolor</name>
    <dbReference type="NCBI Taxonomy" id="2950278"/>
    <lineage>
        <taxon>Bacteria</taxon>
        <taxon>Pseudomonadati</taxon>
        <taxon>Bacteroidota</taxon>
        <taxon>Cytophagia</taxon>
        <taxon>Cytophagales</taxon>
        <taxon>Spirosomataceae</taxon>
        <taxon>Runella</taxon>
    </lineage>
</organism>
<dbReference type="EMBL" id="JAMZEL010000005">
    <property type="protein sequence ID" value="MCP1383768.1"/>
    <property type="molecule type" value="Genomic_DNA"/>
</dbReference>
<dbReference type="PRINTS" id="PR00032">
    <property type="entry name" value="HTHARAC"/>
</dbReference>
<proteinExistence type="predicted"/>
<dbReference type="InterPro" id="IPR009057">
    <property type="entry name" value="Homeodomain-like_sf"/>
</dbReference>
<evidence type="ECO:0000313" key="6">
    <source>
        <dbReference type="Proteomes" id="UP001204772"/>
    </source>
</evidence>
<dbReference type="Pfam" id="PF12833">
    <property type="entry name" value="HTH_18"/>
    <property type="match status" value="1"/>
</dbReference>
<keyword evidence="1" id="KW-0805">Transcription regulation</keyword>
<dbReference type="Proteomes" id="UP001204772">
    <property type="component" value="Unassembled WGS sequence"/>
</dbReference>
<evidence type="ECO:0000313" key="5">
    <source>
        <dbReference type="EMBL" id="MCP1383768.1"/>
    </source>
</evidence>
<dbReference type="SMART" id="SM00342">
    <property type="entry name" value="HTH_ARAC"/>
    <property type="match status" value="1"/>
</dbReference>